<dbReference type="Proteomes" id="UP000694726">
    <property type="component" value="Unplaced"/>
</dbReference>
<keyword evidence="4 6" id="KW-0472">Membrane</keyword>
<evidence type="ECO:0000256" key="1">
    <source>
        <dbReference type="ARBA" id="ARBA00004141"/>
    </source>
</evidence>
<dbReference type="GO" id="GO:0016020">
    <property type="term" value="C:membrane"/>
    <property type="evidence" value="ECO:0007669"/>
    <property type="project" value="UniProtKB-SubCell"/>
</dbReference>
<evidence type="ECO:0000313" key="7">
    <source>
        <dbReference type="Ensembl" id="ENSSSCP00030008666.1"/>
    </source>
</evidence>
<keyword evidence="2 6" id="KW-0812">Transmembrane</keyword>
<feature type="transmembrane region" description="Helical" evidence="6">
    <location>
        <begin position="244"/>
        <end position="267"/>
    </location>
</feature>
<evidence type="ECO:0000256" key="3">
    <source>
        <dbReference type="ARBA" id="ARBA00022989"/>
    </source>
</evidence>
<dbReference type="PRINTS" id="PR00259">
    <property type="entry name" value="TMFOUR"/>
</dbReference>
<dbReference type="PANTHER" id="PTHR19282">
    <property type="entry name" value="TETRASPANIN"/>
    <property type="match status" value="1"/>
</dbReference>
<sequence length="283" mass="30540">EAQAPAPAAVAAGLGAGRSRRGRVAHCNPYPSPGLPTSVPAAASPRPGPKGKDKEAVRRLSRSQILPVEEPAGNHRLQDGLRGLRLFQELPVCAEPTLHELVSLLLIGIAAWGIGFGLISSLRVVGVVIAVGIFLFLIALVGLIGAVKHHQVLLFFYMIILLLVFIFQFSVSCACLALNQGQQSQLLEVGWNNTASARNDIQRNLNCCGFRRLNPNDTCLASCMKSRHSCSPCAPIIGKYAGEVLQFVGGIGLFFSFTEILGVWLTYRYRNQKDPRANPSAFL</sequence>
<dbReference type="Ensembl" id="ENSSSCT00055059572.1">
    <property type="protein sequence ID" value="ENSSSCP00055047717.1"/>
    <property type="gene ID" value="ENSSSCG00055029960.1"/>
</dbReference>
<keyword evidence="3 6" id="KW-1133">Transmembrane helix</keyword>
<dbReference type="Ensembl" id="ENSSSCT00040044857.1">
    <property type="protein sequence ID" value="ENSSSCP00040018846.1"/>
    <property type="gene ID" value="ENSSSCG00040033311.1"/>
</dbReference>
<feature type="transmembrane region" description="Helical" evidence="6">
    <location>
        <begin position="125"/>
        <end position="147"/>
    </location>
</feature>
<dbReference type="Ensembl" id="ENSSSCT00030019499.1">
    <property type="protein sequence ID" value="ENSSSCP00030008666.1"/>
    <property type="gene ID" value="ENSSSCG00030014195.1"/>
</dbReference>
<dbReference type="InterPro" id="IPR018499">
    <property type="entry name" value="Tetraspanin/Peripherin"/>
</dbReference>
<dbReference type="Proteomes" id="UP000694724">
    <property type="component" value="Unplaced"/>
</dbReference>
<gene>
    <name evidence="7" type="primary">TSPAN13</name>
</gene>
<dbReference type="Proteomes" id="UP000694720">
    <property type="component" value="Unplaced"/>
</dbReference>
<dbReference type="Ensembl" id="ENSSSCT00060087235.1">
    <property type="protein sequence ID" value="ENSSSCP00060037746.1"/>
    <property type="gene ID" value="ENSSSCG00060063943.1"/>
</dbReference>
<feature type="region of interest" description="Disordered" evidence="5">
    <location>
        <begin position="1"/>
        <end position="56"/>
    </location>
</feature>
<reference evidence="7" key="1">
    <citation type="submission" date="2025-05" db="UniProtKB">
        <authorList>
            <consortium name="Ensembl"/>
        </authorList>
    </citation>
    <scope>IDENTIFICATION</scope>
</reference>
<evidence type="ECO:0000313" key="8">
    <source>
        <dbReference type="Proteomes" id="UP000694570"/>
    </source>
</evidence>
<dbReference type="Proteomes" id="UP000694723">
    <property type="component" value="Unplaced"/>
</dbReference>
<dbReference type="Ensembl" id="ENSSSCT00015079474.1">
    <property type="protein sequence ID" value="ENSSSCP00015032075.1"/>
    <property type="gene ID" value="ENSSSCG00015059507.1"/>
</dbReference>
<dbReference type="AlphaFoldDB" id="A0A8D0VPJ6"/>
<feature type="compositionally biased region" description="Low complexity" evidence="5">
    <location>
        <begin position="1"/>
        <end position="13"/>
    </location>
</feature>
<dbReference type="PANTHER" id="PTHR19282:SF203">
    <property type="entry name" value="TETRASPANIN-13"/>
    <property type="match status" value="1"/>
</dbReference>
<evidence type="ECO:0000256" key="2">
    <source>
        <dbReference type="ARBA" id="ARBA00022692"/>
    </source>
</evidence>
<dbReference type="Proteomes" id="UP000694570">
    <property type="component" value="Unplaced"/>
</dbReference>
<evidence type="ECO:0000256" key="4">
    <source>
        <dbReference type="ARBA" id="ARBA00023136"/>
    </source>
</evidence>
<dbReference type="Ensembl" id="ENSSSCT00045019427.1">
    <property type="protein sequence ID" value="ENSSSCP00045013327.1"/>
    <property type="gene ID" value="ENSSSCG00045011454.1"/>
</dbReference>
<comment type="subcellular location">
    <subcellularLocation>
        <location evidence="1">Membrane</location>
        <topology evidence="1">Multi-pass membrane protein</topology>
    </subcellularLocation>
</comment>
<name>A0A8D0VPJ6_PIG</name>
<feature type="transmembrane region" description="Helical" evidence="6">
    <location>
        <begin position="101"/>
        <end position="119"/>
    </location>
</feature>
<dbReference type="Proteomes" id="UP000694728">
    <property type="component" value="Unplaced"/>
</dbReference>
<evidence type="ECO:0000256" key="6">
    <source>
        <dbReference type="SAM" id="Phobius"/>
    </source>
</evidence>
<accession>A0A8D0VPJ6</accession>
<organism evidence="7 8">
    <name type="scientific">Sus scrofa</name>
    <name type="common">Pig</name>
    <dbReference type="NCBI Taxonomy" id="9823"/>
    <lineage>
        <taxon>Eukaryota</taxon>
        <taxon>Metazoa</taxon>
        <taxon>Chordata</taxon>
        <taxon>Craniata</taxon>
        <taxon>Vertebrata</taxon>
        <taxon>Euteleostomi</taxon>
        <taxon>Mammalia</taxon>
        <taxon>Eutheria</taxon>
        <taxon>Laurasiatheria</taxon>
        <taxon>Artiodactyla</taxon>
        <taxon>Suina</taxon>
        <taxon>Suidae</taxon>
        <taxon>Sus</taxon>
    </lineage>
</organism>
<dbReference type="Pfam" id="PF00335">
    <property type="entry name" value="Tetraspanin"/>
    <property type="match status" value="1"/>
</dbReference>
<dbReference type="Ensembl" id="ENSSSCT00035027646.1">
    <property type="protein sequence ID" value="ENSSSCP00035010598.1"/>
    <property type="gene ID" value="ENSSSCG00035021205.1"/>
</dbReference>
<evidence type="ECO:0000256" key="5">
    <source>
        <dbReference type="SAM" id="MobiDB-lite"/>
    </source>
</evidence>
<proteinExistence type="predicted"/>
<feature type="transmembrane region" description="Helical" evidence="6">
    <location>
        <begin position="154"/>
        <end position="179"/>
    </location>
</feature>
<dbReference type="Proteomes" id="UP000694722">
    <property type="component" value="Unplaced"/>
</dbReference>
<protein>
    <submittedName>
        <fullName evidence="7">Tetraspanin 13</fullName>
    </submittedName>
</protein>